<dbReference type="Proteomes" id="UP001055879">
    <property type="component" value="Linkage Group LG05"/>
</dbReference>
<evidence type="ECO:0000313" key="1">
    <source>
        <dbReference type="EMBL" id="KAI3730027.1"/>
    </source>
</evidence>
<name>A0ACB9C6X1_ARCLA</name>
<dbReference type="EMBL" id="CM042051">
    <property type="protein sequence ID" value="KAI3730027.1"/>
    <property type="molecule type" value="Genomic_DNA"/>
</dbReference>
<accession>A0ACB9C6X1</accession>
<comment type="caution">
    <text evidence="1">The sequence shown here is derived from an EMBL/GenBank/DDBJ whole genome shotgun (WGS) entry which is preliminary data.</text>
</comment>
<evidence type="ECO:0000313" key="2">
    <source>
        <dbReference type="Proteomes" id="UP001055879"/>
    </source>
</evidence>
<gene>
    <name evidence="1" type="ORF">L6452_18703</name>
</gene>
<organism evidence="1 2">
    <name type="scientific">Arctium lappa</name>
    <name type="common">Greater burdock</name>
    <name type="synonym">Lappa major</name>
    <dbReference type="NCBI Taxonomy" id="4217"/>
    <lineage>
        <taxon>Eukaryota</taxon>
        <taxon>Viridiplantae</taxon>
        <taxon>Streptophyta</taxon>
        <taxon>Embryophyta</taxon>
        <taxon>Tracheophyta</taxon>
        <taxon>Spermatophyta</taxon>
        <taxon>Magnoliopsida</taxon>
        <taxon>eudicotyledons</taxon>
        <taxon>Gunneridae</taxon>
        <taxon>Pentapetalae</taxon>
        <taxon>asterids</taxon>
        <taxon>campanulids</taxon>
        <taxon>Asterales</taxon>
        <taxon>Asteraceae</taxon>
        <taxon>Carduoideae</taxon>
        <taxon>Cardueae</taxon>
        <taxon>Arctiinae</taxon>
        <taxon>Arctium</taxon>
    </lineage>
</organism>
<keyword evidence="2" id="KW-1185">Reference proteome</keyword>
<reference evidence="1 2" key="2">
    <citation type="journal article" date="2022" name="Mol. Ecol. Resour.">
        <title>The genomes of chicory, endive, great burdock and yacon provide insights into Asteraceae paleo-polyploidization history and plant inulin production.</title>
        <authorList>
            <person name="Fan W."/>
            <person name="Wang S."/>
            <person name="Wang H."/>
            <person name="Wang A."/>
            <person name="Jiang F."/>
            <person name="Liu H."/>
            <person name="Zhao H."/>
            <person name="Xu D."/>
            <person name="Zhang Y."/>
        </authorList>
    </citation>
    <scope>NUCLEOTIDE SEQUENCE [LARGE SCALE GENOMIC DNA]</scope>
    <source>
        <strain evidence="2">cv. Niubang</strain>
    </source>
</reference>
<proteinExistence type="predicted"/>
<protein>
    <submittedName>
        <fullName evidence="1">Uncharacterized protein</fullName>
    </submittedName>
</protein>
<sequence length="124" mass="13995">MSPFADLARGSLRNRKPHFACHSGNANFYFALLTGNANLNFAFYIGNANLNFALLTGNAILNFAFYTGNANLNFALLCVSLLLDQSTIRVSRSKLRFKLCVSRLRLKMMNFAFHVSNARYTLRF</sequence>
<reference evidence="2" key="1">
    <citation type="journal article" date="2022" name="Mol. Ecol. Resour.">
        <title>The genomes of chicory, endive, great burdock and yacon provide insights into Asteraceae palaeo-polyploidization history and plant inulin production.</title>
        <authorList>
            <person name="Fan W."/>
            <person name="Wang S."/>
            <person name="Wang H."/>
            <person name="Wang A."/>
            <person name="Jiang F."/>
            <person name="Liu H."/>
            <person name="Zhao H."/>
            <person name="Xu D."/>
            <person name="Zhang Y."/>
        </authorList>
    </citation>
    <scope>NUCLEOTIDE SEQUENCE [LARGE SCALE GENOMIC DNA]</scope>
    <source>
        <strain evidence="2">cv. Niubang</strain>
    </source>
</reference>